<feature type="region of interest" description="Disordered" evidence="1">
    <location>
        <begin position="483"/>
        <end position="509"/>
    </location>
</feature>
<keyword evidence="2" id="KW-0812">Transmembrane</keyword>
<dbReference type="PANTHER" id="PTHR46641:SF5">
    <property type="entry name" value="NEUROPEPTIDE RECEPTOR FAMILY"/>
    <property type="match status" value="1"/>
</dbReference>
<proteinExistence type="predicted"/>
<feature type="transmembrane region" description="Helical" evidence="2">
    <location>
        <begin position="125"/>
        <end position="145"/>
    </location>
</feature>
<keyword evidence="2" id="KW-0472">Membrane</keyword>
<feature type="transmembrane region" description="Helical" evidence="2">
    <location>
        <begin position="157"/>
        <end position="177"/>
    </location>
</feature>
<keyword evidence="2" id="KW-1133">Transmembrane helix</keyword>
<feature type="transmembrane region" description="Helical" evidence="2">
    <location>
        <begin position="405"/>
        <end position="424"/>
    </location>
</feature>
<feature type="chain" id="PRO_5036204490" evidence="3">
    <location>
        <begin position="19"/>
        <end position="539"/>
    </location>
</feature>
<comment type="caution">
    <text evidence="4">The sequence shown here is derived from an EMBL/GenBank/DDBJ whole genome shotgun (WGS) entry which is preliminary data.</text>
</comment>
<reference evidence="4" key="1">
    <citation type="submission" date="2020-09" db="EMBL/GenBank/DDBJ databases">
        <authorList>
            <person name="Kikuchi T."/>
        </authorList>
    </citation>
    <scope>NUCLEOTIDE SEQUENCE</scope>
    <source>
        <strain evidence="4">Ka4C1</strain>
    </source>
</reference>
<feature type="compositionally biased region" description="Polar residues" evidence="1">
    <location>
        <begin position="488"/>
        <end position="498"/>
    </location>
</feature>
<sequence>MLPVRTAILASVSICVFAAPPGVLQRHGEPELVEEQRHPQRKHSTQHSMGRPAVLAAQESQNKVVVAQTAVEVIGLPRSVEEVKEDMKSPSHGELLTSSMKAVFEVCMYRYDEVDTTRMFIDGPLTLMAAVGALVGAKLAVKFLAQAGLNRDLTAALYVLCFCDSFLIINVSVNHAFEATGILIADYNPMWDKQNYVLLTHGLCTIATTASTMLVVYITFQRFLVVWWPLKYAKLCDRKRKPEHQPFRRLSSQMDSDWTTSSYRRTLSFKIPGQNALKRKTMPSFKKILRPFLFPVLIVLCSVIISSSVFYEFYSAPCLNMIHRKMAVYLKVTDLRTHQLYNSIRTVIMMVTQAIGPVTTISLLTALTEYKVQASLKARRLLFESQQRRRSLVQMEEMKEKLSRFVAIFIAVKFIVLRSLPSFFDVYELVYGIESFGRVLSTLVNYSDFAVVLNSATNSFAYFGKAGWIESKLRGRLLRKSTMHKHSVNSTDGQSSKVPKSPRRLSVTPQPITSISQEDCCSMLDARRPSLRSEHRLGV</sequence>
<accession>A0A7I8X8L9</accession>
<dbReference type="EMBL" id="CAJFCV020000004">
    <property type="protein sequence ID" value="CAG9118973.1"/>
    <property type="molecule type" value="Genomic_DNA"/>
</dbReference>
<dbReference type="InterPro" id="IPR052954">
    <property type="entry name" value="GPCR-Ligand_Int"/>
</dbReference>
<protein>
    <submittedName>
        <fullName evidence="4">(pine wood nematode) hypothetical protein</fullName>
    </submittedName>
</protein>
<evidence type="ECO:0000256" key="3">
    <source>
        <dbReference type="SAM" id="SignalP"/>
    </source>
</evidence>
<evidence type="ECO:0000313" key="5">
    <source>
        <dbReference type="Proteomes" id="UP000659654"/>
    </source>
</evidence>
<feature type="transmembrane region" description="Helical" evidence="2">
    <location>
        <begin position="288"/>
        <end position="311"/>
    </location>
</feature>
<dbReference type="Gene3D" id="1.20.1070.10">
    <property type="entry name" value="Rhodopsin 7-helix transmembrane proteins"/>
    <property type="match status" value="2"/>
</dbReference>
<feature type="transmembrane region" description="Helical" evidence="2">
    <location>
        <begin position="347"/>
        <end position="370"/>
    </location>
</feature>
<feature type="signal peptide" evidence="3">
    <location>
        <begin position="1"/>
        <end position="18"/>
    </location>
</feature>
<keyword evidence="5" id="KW-1185">Reference proteome</keyword>
<dbReference type="OrthoDB" id="5780272at2759"/>
<organism evidence="4 5">
    <name type="scientific">Bursaphelenchus xylophilus</name>
    <name type="common">Pinewood nematode worm</name>
    <name type="synonym">Aphelenchoides xylophilus</name>
    <dbReference type="NCBI Taxonomy" id="6326"/>
    <lineage>
        <taxon>Eukaryota</taxon>
        <taxon>Metazoa</taxon>
        <taxon>Ecdysozoa</taxon>
        <taxon>Nematoda</taxon>
        <taxon>Chromadorea</taxon>
        <taxon>Rhabditida</taxon>
        <taxon>Tylenchina</taxon>
        <taxon>Tylenchomorpha</taxon>
        <taxon>Aphelenchoidea</taxon>
        <taxon>Aphelenchoididae</taxon>
        <taxon>Bursaphelenchus</taxon>
    </lineage>
</organism>
<dbReference type="Proteomes" id="UP000659654">
    <property type="component" value="Unassembled WGS sequence"/>
</dbReference>
<evidence type="ECO:0000256" key="1">
    <source>
        <dbReference type="SAM" id="MobiDB-lite"/>
    </source>
</evidence>
<feature type="transmembrane region" description="Helical" evidence="2">
    <location>
        <begin position="197"/>
        <end position="220"/>
    </location>
</feature>
<dbReference type="AlphaFoldDB" id="A0A7I8X8L9"/>
<name>A0A7I8X8L9_BURXY</name>
<dbReference type="PANTHER" id="PTHR46641">
    <property type="entry name" value="FMRFAMIDE RECEPTOR-RELATED"/>
    <property type="match status" value="1"/>
</dbReference>
<evidence type="ECO:0000256" key="2">
    <source>
        <dbReference type="SAM" id="Phobius"/>
    </source>
</evidence>
<keyword evidence="3" id="KW-0732">Signal</keyword>
<evidence type="ECO:0000313" key="4">
    <source>
        <dbReference type="EMBL" id="CAD5228379.1"/>
    </source>
</evidence>
<gene>
    <name evidence="4" type="ORF">BXYJ_LOCUS10415</name>
</gene>
<dbReference type="EMBL" id="CAJFDI010000004">
    <property type="protein sequence ID" value="CAD5228379.1"/>
    <property type="molecule type" value="Genomic_DNA"/>
</dbReference>
<dbReference type="Proteomes" id="UP000582659">
    <property type="component" value="Unassembled WGS sequence"/>
</dbReference>